<evidence type="ECO:0000256" key="8">
    <source>
        <dbReference type="ARBA" id="ARBA00023136"/>
    </source>
</evidence>
<gene>
    <name evidence="9" type="ORF">SEUCBS140593_000003</name>
</gene>
<evidence type="ECO:0000313" key="10">
    <source>
        <dbReference type="Proteomes" id="UP001642482"/>
    </source>
</evidence>
<evidence type="ECO:0000313" key="9">
    <source>
        <dbReference type="EMBL" id="CAK7208078.1"/>
    </source>
</evidence>
<dbReference type="Proteomes" id="UP001642482">
    <property type="component" value="Unassembled WGS sequence"/>
</dbReference>
<keyword evidence="8" id="KW-0472">Membrane</keyword>
<evidence type="ECO:0000256" key="5">
    <source>
        <dbReference type="ARBA" id="ARBA00022792"/>
    </source>
</evidence>
<evidence type="ECO:0000256" key="2">
    <source>
        <dbReference type="ARBA" id="ARBA00010261"/>
    </source>
</evidence>
<evidence type="ECO:0000256" key="6">
    <source>
        <dbReference type="ARBA" id="ARBA00022982"/>
    </source>
</evidence>
<keyword evidence="4" id="KW-0679">Respiratory chain</keyword>
<evidence type="ECO:0000256" key="1">
    <source>
        <dbReference type="ARBA" id="ARBA00004443"/>
    </source>
</evidence>
<dbReference type="PANTHER" id="PTHR12653">
    <property type="entry name" value="NADH-UBIQUINONE OXIDOREDUCTASE 13 KD-B SUBUNIT"/>
    <property type="match status" value="1"/>
</dbReference>
<dbReference type="EMBL" id="CAWUHD010000001">
    <property type="protein sequence ID" value="CAK7208078.1"/>
    <property type="molecule type" value="Genomic_DNA"/>
</dbReference>
<organism evidence="9 10">
    <name type="scientific">Sporothrix eucalyptigena</name>
    <dbReference type="NCBI Taxonomy" id="1812306"/>
    <lineage>
        <taxon>Eukaryota</taxon>
        <taxon>Fungi</taxon>
        <taxon>Dikarya</taxon>
        <taxon>Ascomycota</taxon>
        <taxon>Pezizomycotina</taxon>
        <taxon>Sordariomycetes</taxon>
        <taxon>Sordariomycetidae</taxon>
        <taxon>Ophiostomatales</taxon>
        <taxon>Ophiostomataceae</taxon>
        <taxon>Sporothrix</taxon>
    </lineage>
</organism>
<name>A0ABP0AJM5_9PEZI</name>
<evidence type="ECO:0008006" key="11">
    <source>
        <dbReference type="Google" id="ProtNLM"/>
    </source>
</evidence>
<accession>A0ABP0AJM5</accession>
<keyword evidence="5" id="KW-0999">Mitochondrion inner membrane</keyword>
<protein>
    <recommendedName>
        <fullName evidence="11">NADH dehydrogenase (Ubiquinone) 1 alpha subcomplex 5</fullName>
    </recommendedName>
</protein>
<dbReference type="Pfam" id="PF04716">
    <property type="entry name" value="ETC_C1_NDUFA5"/>
    <property type="match status" value="1"/>
</dbReference>
<evidence type="ECO:0000256" key="3">
    <source>
        <dbReference type="ARBA" id="ARBA00022448"/>
    </source>
</evidence>
<comment type="caution">
    <text evidence="9">The sequence shown here is derived from an EMBL/GenBank/DDBJ whole genome shotgun (WGS) entry which is preliminary data.</text>
</comment>
<reference evidence="9 10" key="1">
    <citation type="submission" date="2024-01" db="EMBL/GenBank/DDBJ databases">
        <authorList>
            <person name="Allen C."/>
            <person name="Tagirdzhanova G."/>
        </authorList>
    </citation>
    <scope>NUCLEOTIDE SEQUENCE [LARGE SCALE GENOMIC DNA]</scope>
</reference>
<proteinExistence type="inferred from homology"/>
<dbReference type="PANTHER" id="PTHR12653:SF0">
    <property type="entry name" value="NADH DEHYDROGENASE [UBIQUINONE] 1 ALPHA SUBCOMPLEX SUBUNIT 5"/>
    <property type="match status" value="1"/>
</dbReference>
<sequence>MRAALRLMAGVKPGRYLQSGTQTGLAGLYTHETPRSTLLFLYSSTLEKLQAAPEQSVYRQSVEAITKHRMAIVEAVKPEGYDEWLVRAKKLVAENPGHFGKVAKLGVDGAATWSVQKGGRTFIIQDVPELVDQRDKEWDGEIDEGAEREGARSLEERADQALSATRKSLEEIETVNWEPEPQLTAEQIEDIEAKIGAGLIEEVIQVAEGEARLADVMIKAKVWESLEEKPAEGQWTYFERKSS</sequence>
<keyword evidence="10" id="KW-1185">Reference proteome</keyword>
<comment type="subcellular location">
    <subcellularLocation>
        <location evidence="1">Mitochondrion inner membrane</location>
        <topology evidence="1">Peripheral membrane protein</topology>
        <orientation evidence="1">Matrix side</orientation>
    </subcellularLocation>
</comment>
<comment type="similarity">
    <text evidence="2">Belongs to the complex I NDUFA5 subunit family.</text>
</comment>
<evidence type="ECO:0000256" key="4">
    <source>
        <dbReference type="ARBA" id="ARBA00022660"/>
    </source>
</evidence>
<keyword evidence="6" id="KW-0249">Electron transport</keyword>
<keyword evidence="3" id="KW-0813">Transport</keyword>
<keyword evidence="7" id="KW-0496">Mitochondrion</keyword>
<evidence type="ECO:0000256" key="7">
    <source>
        <dbReference type="ARBA" id="ARBA00023128"/>
    </source>
</evidence>
<dbReference type="InterPro" id="IPR006806">
    <property type="entry name" value="NDUFA5"/>
</dbReference>